<keyword evidence="7" id="KW-0560">Oxidoreductase</keyword>
<comment type="similarity">
    <text evidence="3">Belongs to the FMO family.</text>
</comment>
<dbReference type="OrthoDB" id="66881at2759"/>
<proteinExistence type="inferred from homology"/>
<dbReference type="GO" id="GO:0050660">
    <property type="term" value="F:flavin adenine dinucleotide binding"/>
    <property type="evidence" value="ECO:0007669"/>
    <property type="project" value="TreeGrafter"/>
</dbReference>
<evidence type="ECO:0000256" key="6">
    <source>
        <dbReference type="ARBA" id="ARBA00022857"/>
    </source>
</evidence>
<name>A0A2Z7ALE9_9LAMI</name>
<dbReference type="EMBL" id="KV016231">
    <property type="protein sequence ID" value="KZV20021.1"/>
    <property type="molecule type" value="Genomic_DNA"/>
</dbReference>
<evidence type="ECO:0000256" key="10">
    <source>
        <dbReference type="ARBA" id="ARBA00039148"/>
    </source>
</evidence>
<evidence type="ECO:0000256" key="8">
    <source>
        <dbReference type="ARBA" id="ARBA00023033"/>
    </source>
</evidence>
<dbReference type="GO" id="GO:0103075">
    <property type="term" value="F:indole-3-pyruvate monooxygenase activity"/>
    <property type="evidence" value="ECO:0007669"/>
    <property type="project" value="UniProtKB-EC"/>
</dbReference>
<dbReference type="Gene3D" id="3.50.50.60">
    <property type="entry name" value="FAD/NAD(P)-binding domain"/>
    <property type="match status" value="1"/>
</dbReference>
<keyword evidence="8 12" id="KW-0503">Monooxygenase</keyword>
<dbReference type="InterPro" id="IPR050982">
    <property type="entry name" value="Auxin_biosynth/cation_transpt"/>
</dbReference>
<evidence type="ECO:0000313" key="12">
    <source>
        <dbReference type="EMBL" id="KZV20021.1"/>
    </source>
</evidence>
<dbReference type="Pfam" id="PF13738">
    <property type="entry name" value="Pyr_redox_3"/>
    <property type="match status" value="1"/>
</dbReference>
<dbReference type="PANTHER" id="PTHR43539:SF78">
    <property type="entry name" value="FLAVIN-CONTAINING MONOOXYGENASE"/>
    <property type="match status" value="1"/>
</dbReference>
<dbReference type="GO" id="GO:0009851">
    <property type="term" value="P:auxin biosynthetic process"/>
    <property type="evidence" value="ECO:0007669"/>
    <property type="project" value="UniProtKB-KW"/>
</dbReference>
<comment type="cofactor">
    <cofactor evidence="1">
        <name>FAD</name>
        <dbReference type="ChEBI" id="CHEBI:57692"/>
    </cofactor>
</comment>
<accession>A0A2Z7ALE9</accession>
<evidence type="ECO:0000256" key="3">
    <source>
        <dbReference type="ARBA" id="ARBA00009183"/>
    </source>
</evidence>
<sequence length="420" mass="46276">MGSRQEHDIGNGLRLESVPGPVIVGAGPSGLAVAACLQKNGVPCLILERSDCIASLWQQRTYDRLKLHLPKQFCQLPLLDFPESLPKYPTKHQFISYLESYAEHFSIEPKFKQAVLSADFDSANGFWRVRTQDSLYLSRWIVVATGENAEPNVPEINGLETFRGPVLHTSAYKSGSEFRNQRVLVVGCGNSGMEVCLDLCRRNASPHMVVRNSVHILPREMFGISTFTIALTLNKWLPLKLVDKLLLLVANFTLGNTDRFGLRRPKTGPIELKNATGKTPVLDVGALAHIKSGKIKVNFQNKSDGRCKGGNKNGAKFMNGQEKEFDSIILATGYKSNVPSWLEDSDFFGGDGMPKTPFPNGWKGENGLYVVGFTKRGLLGASSDAIKVARDISEQWTMINGRKCCCIDSHIGSSGEGKRM</sequence>
<protein>
    <recommendedName>
        <fullName evidence="10">indole-3-pyruvate monooxygenase</fullName>
        <ecNumber evidence="10">1.14.13.168</ecNumber>
    </recommendedName>
</protein>
<evidence type="ECO:0000256" key="7">
    <source>
        <dbReference type="ARBA" id="ARBA00023002"/>
    </source>
</evidence>
<dbReference type="PANTHER" id="PTHR43539">
    <property type="entry name" value="FLAVIN-BINDING MONOOXYGENASE-LIKE PROTEIN (AFU_ORTHOLOGUE AFUA_4G09220)"/>
    <property type="match status" value="1"/>
</dbReference>
<dbReference type="PRINTS" id="PR00368">
    <property type="entry name" value="FADPNR"/>
</dbReference>
<evidence type="ECO:0000256" key="5">
    <source>
        <dbReference type="ARBA" id="ARBA00022827"/>
    </source>
</evidence>
<dbReference type="FunFam" id="3.50.50.60:FF:000100">
    <property type="entry name" value="Flavin-containing monooxygenase"/>
    <property type="match status" value="1"/>
</dbReference>
<evidence type="ECO:0000256" key="2">
    <source>
        <dbReference type="ARBA" id="ARBA00004814"/>
    </source>
</evidence>
<keyword evidence="5" id="KW-0274">FAD</keyword>
<evidence type="ECO:0000256" key="1">
    <source>
        <dbReference type="ARBA" id="ARBA00001974"/>
    </source>
</evidence>
<keyword evidence="13" id="KW-1185">Reference proteome</keyword>
<dbReference type="PRINTS" id="PR00469">
    <property type="entry name" value="PNDRDTASEII"/>
</dbReference>
<gene>
    <name evidence="12" type="ORF">F511_28921</name>
</gene>
<keyword evidence="6" id="KW-0521">NADP</keyword>
<organism evidence="12 13">
    <name type="scientific">Dorcoceras hygrometricum</name>
    <dbReference type="NCBI Taxonomy" id="472368"/>
    <lineage>
        <taxon>Eukaryota</taxon>
        <taxon>Viridiplantae</taxon>
        <taxon>Streptophyta</taxon>
        <taxon>Embryophyta</taxon>
        <taxon>Tracheophyta</taxon>
        <taxon>Spermatophyta</taxon>
        <taxon>Magnoliopsida</taxon>
        <taxon>eudicotyledons</taxon>
        <taxon>Gunneridae</taxon>
        <taxon>Pentapetalae</taxon>
        <taxon>asterids</taxon>
        <taxon>lamiids</taxon>
        <taxon>Lamiales</taxon>
        <taxon>Gesneriaceae</taxon>
        <taxon>Didymocarpoideae</taxon>
        <taxon>Trichosporeae</taxon>
        <taxon>Loxocarpinae</taxon>
        <taxon>Dorcoceras</taxon>
    </lineage>
</organism>
<comment type="pathway">
    <text evidence="2">Plant hormone metabolism; auxin biosynthesis.</text>
</comment>
<dbReference type="AlphaFoldDB" id="A0A2Z7ALE9"/>
<dbReference type="EC" id="1.14.13.168" evidence="10"/>
<dbReference type="Proteomes" id="UP000250235">
    <property type="component" value="Unassembled WGS sequence"/>
</dbReference>
<evidence type="ECO:0000256" key="11">
    <source>
        <dbReference type="ARBA" id="ARBA00047707"/>
    </source>
</evidence>
<evidence type="ECO:0000313" key="13">
    <source>
        <dbReference type="Proteomes" id="UP000250235"/>
    </source>
</evidence>
<comment type="catalytic activity">
    <reaction evidence="11">
        <text>indole-3-pyruvate + NADPH + O2 + H(+) = (indol-3-yl)acetate + CO2 + NADP(+) + H2O</text>
        <dbReference type="Rhea" id="RHEA:34331"/>
        <dbReference type="ChEBI" id="CHEBI:15377"/>
        <dbReference type="ChEBI" id="CHEBI:15378"/>
        <dbReference type="ChEBI" id="CHEBI:15379"/>
        <dbReference type="ChEBI" id="CHEBI:16526"/>
        <dbReference type="ChEBI" id="CHEBI:17640"/>
        <dbReference type="ChEBI" id="CHEBI:30854"/>
        <dbReference type="ChEBI" id="CHEBI:57783"/>
        <dbReference type="ChEBI" id="CHEBI:58349"/>
        <dbReference type="EC" id="1.14.13.168"/>
    </reaction>
</comment>
<keyword evidence="4" id="KW-0285">Flavoprotein</keyword>
<evidence type="ECO:0000256" key="9">
    <source>
        <dbReference type="ARBA" id="ARBA00023070"/>
    </source>
</evidence>
<dbReference type="InterPro" id="IPR036188">
    <property type="entry name" value="FAD/NAD-bd_sf"/>
</dbReference>
<keyword evidence="9" id="KW-0073">Auxin biosynthesis</keyword>
<reference evidence="12 13" key="1">
    <citation type="journal article" date="2015" name="Proc. Natl. Acad. Sci. U.S.A.">
        <title>The resurrection genome of Boea hygrometrica: A blueprint for survival of dehydration.</title>
        <authorList>
            <person name="Xiao L."/>
            <person name="Yang G."/>
            <person name="Zhang L."/>
            <person name="Yang X."/>
            <person name="Zhao S."/>
            <person name="Ji Z."/>
            <person name="Zhou Q."/>
            <person name="Hu M."/>
            <person name="Wang Y."/>
            <person name="Chen M."/>
            <person name="Xu Y."/>
            <person name="Jin H."/>
            <person name="Xiao X."/>
            <person name="Hu G."/>
            <person name="Bao F."/>
            <person name="Hu Y."/>
            <person name="Wan P."/>
            <person name="Li L."/>
            <person name="Deng X."/>
            <person name="Kuang T."/>
            <person name="Xiang C."/>
            <person name="Zhu J.K."/>
            <person name="Oliver M.J."/>
            <person name="He Y."/>
        </authorList>
    </citation>
    <scope>NUCLEOTIDE SEQUENCE [LARGE SCALE GENOMIC DNA]</scope>
    <source>
        <strain evidence="13">cv. XS01</strain>
    </source>
</reference>
<dbReference type="SUPFAM" id="SSF51905">
    <property type="entry name" value="FAD/NAD(P)-binding domain"/>
    <property type="match status" value="2"/>
</dbReference>
<evidence type="ECO:0000256" key="4">
    <source>
        <dbReference type="ARBA" id="ARBA00022630"/>
    </source>
</evidence>